<gene>
    <name evidence="1" type="ORF">PEPS_06090</name>
</gene>
<dbReference type="Proteomes" id="UP001354989">
    <property type="component" value="Chromosome"/>
</dbReference>
<dbReference type="RefSeq" id="WP_338397612.1">
    <property type="nucleotide sequence ID" value="NZ_AP025292.1"/>
</dbReference>
<organism evidence="1 2">
    <name type="scientific">Persicobacter psychrovividus</name>
    <dbReference type="NCBI Taxonomy" id="387638"/>
    <lineage>
        <taxon>Bacteria</taxon>
        <taxon>Pseudomonadati</taxon>
        <taxon>Bacteroidota</taxon>
        <taxon>Cytophagia</taxon>
        <taxon>Cytophagales</taxon>
        <taxon>Persicobacteraceae</taxon>
        <taxon>Persicobacter</taxon>
    </lineage>
</organism>
<dbReference type="InterPro" id="IPR006530">
    <property type="entry name" value="YD"/>
</dbReference>
<evidence type="ECO:0008006" key="3">
    <source>
        <dbReference type="Google" id="ProtNLM"/>
    </source>
</evidence>
<dbReference type="Pfam" id="PF05593">
    <property type="entry name" value="RHS_repeat"/>
    <property type="match status" value="1"/>
</dbReference>
<keyword evidence="2" id="KW-1185">Reference proteome</keyword>
<name>A0ABM7VCC2_9BACT</name>
<evidence type="ECO:0000313" key="2">
    <source>
        <dbReference type="Proteomes" id="UP001354989"/>
    </source>
</evidence>
<evidence type="ECO:0000313" key="1">
    <source>
        <dbReference type="EMBL" id="BDC98328.1"/>
    </source>
</evidence>
<dbReference type="NCBIfam" id="TIGR01643">
    <property type="entry name" value="YD_repeat_2x"/>
    <property type="match status" value="1"/>
</dbReference>
<reference evidence="1 2" key="1">
    <citation type="submission" date="2021-12" db="EMBL/GenBank/DDBJ databases">
        <title>Genome sequencing of bacteria with rrn-lacking chromosome and rrn-plasmid.</title>
        <authorList>
            <person name="Anda M."/>
            <person name="Iwasaki W."/>
        </authorList>
    </citation>
    <scope>NUCLEOTIDE SEQUENCE [LARGE SCALE GENOMIC DNA]</scope>
    <source>
        <strain evidence="1 2">NBRC 101262</strain>
    </source>
</reference>
<dbReference type="InterPro" id="IPR031325">
    <property type="entry name" value="RHS_repeat"/>
</dbReference>
<dbReference type="PROSITE" id="PS51257">
    <property type="entry name" value="PROKAR_LIPOPROTEIN"/>
    <property type="match status" value="1"/>
</dbReference>
<sequence>MKNLVLAVLSAFLLFGCSSDEEIGVSNQHPKDLEIICPLVSVSSDEGYIYTINYVYEESKLVYYTLTTSDGYPSTIATYKYNAQGLLSEEKAGGVTTYYEYDEADRLIKTTQRYPTGALRNKSSKGARFPFYQLLNKRRSHLNTRLGNSETEDDYTEYQYRAGEFYPYKLVSYYSEGGEKGIMEGELEYKNGNVTRVVLINSLDDERVEYLMHYDDKPLSDASVPFAVRFESLQFAVNNLILVEGYFNGKLTMEDKSEPTYSENGLIAETKLSIVAYDEDGEVTYSEEQVLKYNYQCD</sequence>
<protein>
    <recommendedName>
        <fullName evidence="3">DUF4595 domain-containing protein</fullName>
    </recommendedName>
</protein>
<dbReference type="EMBL" id="AP025292">
    <property type="protein sequence ID" value="BDC98328.1"/>
    <property type="molecule type" value="Genomic_DNA"/>
</dbReference>
<accession>A0ABM7VCC2</accession>
<proteinExistence type="predicted"/>